<dbReference type="Proteomes" id="UP000199382">
    <property type="component" value="Unassembled WGS sequence"/>
</dbReference>
<dbReference type="RefSeq" id="WP_093164118.1">
    <property type="nucleotide sequence ID" value="NZ_FNEK01000099.1"/>
</dbReference>
<gene>
    <name evidence="1" type="ORF">SAMN04488026_10998</name>
</gene>
<name>A0A1G9LM68_9RHOB</name>
<dbReference type="Pfam" id="PF11164">
    <property type="entry name" value="DUF2948"/>
    <property type="match status" value="1"/>
</dbReference>
<reference evidence="1 2" key="1">
    <citation type="submission" date="2016-10" db="EMBL/GenBank/DDBJ databases">
        <authorList>
            <person name="de Groot N.N."/>
        </authorList>
    </citation>
    <scope>NUCLEOTIDE SEQUENCE [LARGE SCALE GENOMIC DNA]</scope>
    <source>
        <strain evidence="1 2">DSM 25294</strain>
    </source>
</reference>
<dbReference type="AlphaFoldDB" id="A0A1G9LM68"/>
<sequence length="158" mass="17459">MTDATFQEGAERPVNVSAVDAEDLKVLSAMAQDAIFPITEMRWDSKSRRFALLLNRFRWEDREAAEKRGRPYERVQSLLIVDDVLKVSSQGIDRTDAETILSLLALEFFAGPDGTGRLELTLAGDGAIALDVECLNVSLRDVSRPYIAPSGHVPDHGD</sequence>
<dbReference type="OrthoDB" id="9806367at2"/>
<evidence type="ECO:0008006" key="3">
    <source>
        <dbReference type="Google" id="ProtNLM"/>
    </source>
</evidence>
<evidence type="ECO:0000313" key="2">
    <source>
        <dbReference type="Proteomes" id="UP000199382"/>
    </source>
</evidence>
<keyword evidence="2" id="KW-1185">Reference proteome</keyword>
<organism evidence="1 2">
    <name type="scientific">Aliiruegeria lutimaris</name>
    <dbReference type="NCBI Taxonomy" id="571298"/>
    <lineage>
        <taxon>Bacteria</taxon>
        <taxon>Pseudomonadati</taxon>
        <taxon>Pseudomonadota</taxon>
        <taxon>Alphaproteobacteria</taxon>
        <taxon>Rhodobacterales</taxon>
        <taxon>Roseobacteraceae</taxon>
        <taxon>Aliiruegeria</taxon>
    </lineage>
</organism>
<dbReference type="InterPro" id="IPR021335">
    <property type="entry name" value="DUF2948"/>
</dbReference>
<dbReference type="STRING" id="571298.SAMN04488026_10998"/>
<proteinExistence type="predicted"/>
<protein>
    <recommendedName>
        <fullName evidence="3">DUF2948 domain-containing protein</fullName>
    </recommendedName>
</protein>
<accession>A0A1G9LM68</accession>
<evidence type="ECO:0000313" key="1">
    <source>
        <dbReference type="EMBL" id="SDL63129.1"/>
    </source>
</evidence>
<dbReference type="EMBL" id="FNEK01000099">
    <property type="protein sequence ID" value="SDL63129.1"/>
    <property type="molecule type" value="Genomic_DNA"/>
</dbReference>